<evidence type="ECO:0000256" key="1">
    <source>
        <dbReference type="SAM" id="MobiDB-lite"/>
    </source>
</evidence>
<accession>A0A852RV63</accession>
<dbReference type="Proteomes" id="UP000582231">
    <property type="component" value="Unassembled WGS sequence"/>
</dbReference>
<sequence length="110" mass="11803">MTPPNADDPGHLERRGELRPPNPQDALDPAAFESGMARLVEILVADEVAQLDHLHIVILRSSLTTQFVGPFPDAIAAACAAEVEIQTNEQLAEEDRLCITVAPLLSPSPS</sequence>
<protein>
    <submittedName>
        <fullName evidence="2">Uncharacterized protein</fullName>
    </submittedName>
</protein>
<feature type="compositionally biased region" description="Basic and acidic residues" evidence="1">
    <location>
        <begin position="8"/>
        <end position="18"/>
    </location>
</feature>
<organism evidence="2 3">
    <name type="scientific">Nocardioides kongjuensis</name>
    <dbReference type="NCBI Taxonomy" id="349522"/>
    <lineage>
        <taxon>Bacteria</taxon>
        <taxon>Bacillati</taxon>
        <taxon>Actinomycetota</taxon>
        <taxon>Actinomycetes</taxon>
        <taxon>Propionibacteriales</taxon>
        <taxon>Nocardioidaceae</taxon>
        <taxon>Nocardioides</taxon>
    </lineage>
</organism>
<dbReference type="AlphaFoldDB" id="A0A852RV63"/>
<feature type="region of interest" description="Disordered" evidence="1">
    <location>
        <begin position="1"/>
        <end position="29"/>
    </location>
</feature>
<gene>
    <name evidence="2" type="ORF">BJ958_004306</name>
</gene>
<comment type="caution">
    <text evidence="2">The sequence shown here is derived from an EMBL/GenBank/DDBJ whole genome shotgun (WGS) entry which is preliminary data.</text>
</comment>
<evidence type="ECO:0000313" key="2">
    <source>
        <dbReference type="EMBL" id="NYD32760.1"/>
    </source>
</evidence>
<keyword evidence="3" id="KW-1185">Reference proteome</keyword>
<evidence type="ECO:0000313" key="3">
    <source>
        <dbReference type="Proteomes" id="UP000582231"/>
    </source>
</evidence>
<dbReference type="RefSeq" id="WP_179728891.1">
    <property type="nucleotide sequence ID" value="NZ_BAABEF010000001.1"/>
</dbReference>
<name>A0A852RV63_9ACTN</name>
<reference evidence="2 3" key="1">
    <citation type="submission" date="2020-07" db="EMBL/GenBank/DDBJ databases">
        <title>Sequencing the genomes of 1000 actinobacteria strains.</title>
        <authorList>
            <person name="Klenk H.-P."/>
        </authorList>
    </citation>
    <scope>NUCLEOTIDE SEQUENCE [LARGE SCALE GENOMIC DNA]</scope>
    <source>
        <strain evidence="2 3">DSM 19082</strain>
    </source>
</reference>
<proteinExistence type="predicted"/>
<dbReference type="EMBL" id="JACCBF010000001">
    <property type="protein sequence ID" value="NYD32760.1"/>
    <property type="molecule type" value="Genomic_DNA"/>
</dbReference>